<dbReference type="AlphaFoldDB" id="A0A9Q1KGW8"/>
<organism evidence="2 3">
    <name type="scientific">Carnegiea gigantea</name>
    <dbReference type="NCBI Taxonomy" id="171969"/>
    <lineage>
        <taxon>Eukaryota</taxon>
        <taxon>Viridiplantae</taxon>
        <taxon>Streptophyta</taxon>
        <taxon>Embryophyta</taxon>
        <taxon>Tracheophyta</taxon>
        <taxon>Spermatophyta</taxon>
        <taxon>Magnoliopsida</taxon>
        <taxon>eudicotyledons</taxon>
        <taxon>Gunneridae</taxon>
        <taxon>Pentapetalae</taxon>
        <taxon>Caryophyllales</taxon>
        <taxon>Cactineae</taxon>
        <taxon>Cactaceae</taxon>
        <taxon>Cactoideae</taxon>
        <taxon>Echinocereeae</taxon>
        <taxon>Carnegiea</taxon>
    </lineage>
</organism>
<evidence type="ECO:0000256" key="1">
    <source>
        <dbReference type="SAM" id="MobiDB-lite"/>
    </source>
</evidence>
<keyword evidence="3" id="KW-1185">Reference proteome</keyword>
<gene>
    <name evidence="2" type="ORF">Cgig2_008402</name>
</gene>
<evidence type="ECO:0000313" key="2">
    <source>
        <dbReference type="EMBL" id="KAJ8442626.1"/>
    </source>
</evidence>
<name>A0A9Q1KGW8_9CARY</name>
<feature type="compositionally biased region" description="Polar residues" evidence="1">
    <location>
        <begin position="64"/>
        <end position="76"/>
    </location>
</feature>
<feature type="region of interest" description="Disordered" evidence="1">
    <location>
        <begin position="61"/>
        <end position="94"/>
    </location>
</feature>
<accession>A0A9Q1KGW8</accession>
<dbReference type="PROSITE" id="PS51257">
    <property type="entry name" value="PROKAR_LIPOPROTEIN"/>
    <property type="match status" value="1"/>
</dbReference>
<dbReference type="Proteomes" id="UP001153076">
    <property type="component" value="Unassembled WGS sequence"/>
</dbReference>
<dbReference type="EMBL" id="JAKOGI010000138">
    <property type="protein sequence ID" value="KAJ8442626.1"/>
    <property type="molecule type" value="Genomic_DNA"/>
</dbReference>
<reference evidence="2" key="1">
    <citation type="submission" date="2022-04" db="EMBL/GenBank/DDBJ databases">
        <title>Carnegiea gigantea Genome sequencing and assembly v2.</title>
        <authorList>
            <person name="Copetti D."/>
            <person name="Sanderson M.J."/>
            <person name="Burquez A."/>
            <person name="Wojciechowski M.F."/>
        </authorList>
    </citation>
    <scope>NUCLEOTIDE SEQUENCE</scope>
    <source>
        <strain evidence="2">SGP5-SGP5p</strain>
        <tissue evidence="2">Aerial part</tissue>
    </source>
</reference>
<protein>
    <submittedName>
        <fullName evidence="2">Uncharacterized protein</fullName>
    </submittedName>
</protein>
<evidence type="ECO:0000313" key="3">
    <source>
        <dbReference type="Proteomes" id="UP001153076"/>
    </source>
</evidence>
<comment type="caution">
    <text evidence="2">The sequence shown here is derived from an EMBL/GenBank/DDBJ whole genome shotgun (WGS) entry which is preliminary data.</text>
</comment>
<proteinExistence type="predicted"/>
<sequence>MPSSIRHGPVTPVLYSAVLFGSSSCSSALSSVNCSKATVLFRTHGCRYSFAMEAPRGLTVMASGPSSPSPSCTNEDAANAEIGDSTPTNTNVDTNVDVGEVTSYRHTPSADYDDGLEELYKVMVKFRDSVEYVKGLSSRLVEFNEVLNFQVIDWIGRWMELPLKARLLTRDGVMSLTALAWLCRETTFK</sequence>